<dbReference type="SUPFAM" id="SSF46785">
    <property type="entry name" value="Winged helix' DNA-binding domain"/>
    <property type="match status" value="1"/>
</dbReference>
<dbReference type="Pfam" id="PF03466">
    <property type="entry name" value="LysR_substrate"/>
    <property type="match status" value="1"/>
</dbReference>
<dbReference type="Proteomes" id="UP000573499">
    <property type="component" value="Unassembled WGS sequence"/>
</dbReference>
<keyword evidence="3" id="KW-0238">DNA-binding</keyword>
<comment type="caution">
    <text evidence="6">The sequence shown here is derived from an EMBL/GenBank/DDBJ whole genome shotgun (WGS) entry which is preliminary data.</text>
</comment>
<dbReference type="InterPro" id="IPR036388">
    <property type="entry name" value="WH-like_DNA-bd_sf"/>
</dbReference>
<evidence type="ECO:0000256" key="2">
    <source>
        <dbReference type="ARBA" id="ARBA00023015"/>
    </source>
</evidence>
<dbReference type="PANTHER" id="PTHR30537:SF5">
    <property type="entry name" value="HTH-TYPE TRANSCRIPTIONAL ACTIVATOR TTDR-RELATED"/>
    <property type="match status" value="1"/>
</dbReference>
<evidence type="ECO:0000256" key="3">
    <source>
        <dbReference type="ARBA" id="ARBA00023125"/>
    </source>
</evidence>
<keyword evidence="4" id="KW-0804">Transcription</keyword>
<name>A0A7W2F787_9BURK</name>
<dbReference type="SUPFAM" id="SSF53850">
    <property type="entry name" value="Periplasmic binding protein-like II"/>
    <property type="match status" value="1"/>
</dbReference>
<dbReference type="Gene3D" id="1.10.10.10">
    <property type="entry name" value="Winged helix-like DNA-binding domain superfamily/Winged helix DNA-binding domain"/>
    <property type="match status" value="1"/>
</dbReference>
<dbReference type="InterPro" id="IPR005119">
    <property type="entry name" value="LysR_subst-bd"/>
</dbReference>
<dbReference type="Gene3D" id="3.40.190.290">
    <property type="match status" value="1"/>
</dbReference>
<comment type="similarity">
    <text evidence="1">Belongs to the LysR transcriptional regulatory family.</text>
</comment>
<dbReference type="InterPro" id="IPR058163">
    <property type="entry name" value="LysR-type_TF_proteobact-type"/>
</dbReference>
<dbReference type="InterPro" id="IPR036390">
    <property type="entry name" value="WH_DNA-bd_sf"/>
</dbReference>
<dbReference type="RefSeq" id="WP_182152193.1">
    <property type="nucleotide sequence ID" value="NZ_JACEZU010000002.1"/>
</dbReference>
<dbReference type="AlphaFoldDB" id="A0A7W2F787"/>
<proteinExistence type="inferred from homology"/>
<evidence type="ECO:0000256" key="1">
    <source>
        <dbReference type="ARBA" id="ARBA00009437"/>
    </source>
</evidence>
<evidence type="ECO:0000259" key="5">
    <source>
        <dbReference type="PROSITE" id="PS50931"/>
    </source>
</evidence>
<dbReference type="EMBL" id="JACEZU010000002">
    <property type="protein sequence ID" value="MBA5686393.1"/>
    <property type="molecule type" value="Genomic_DNA"/>
</dbReference>
<sequence length="321" mass="34280">MATISPSNSTFHAPALHSQRLAIFATIVRAGSISAAATQLGCGKSVVSRQLARLELELGARLIQRSTRRLALTEIGALVLQQAQQIEQALERIADITDQYQQQVRGLLRVSCSIAARRPLAPLLAEFTAMYPQVKVSLQLEDRLVDLIAEQIDVAIRTSNLVDSTLVARKLADNVTIMVAAPAYLARAGTPATPQDLRAHACLLYANGGRVYDEWTFIGDEGPYVVRVDGPLQINDGGSLVTAAVAGAGILRIPQALAREELAKGELVPVLADCRLPPAPASYAVYPARDFLALKTVAFVDFLQQRMGDVSPPGPAPASAS</sequence>
<dbReference type="GO" id="GO:0006351">
    <property type="term" value="P:DNA-templated transcription"/>
    <property type="evidence" value="ECO:0007669"/>
    <property type="project" value="TreeGrafter"/>
</dbReference>
<keyword evidence="7" id="KW-1185">Reference proteome</keyword>
<evidence type="ECO:0000256" key="4">
    <source>
        <dbReference type="ARBA" id="ARBA00023163"/>
    </source>
</evidence>
<reference evidence="6 7" key="1">
    <citation type="submission" date="2020-07" db="EMBL/GenBank/DDBJ databases">
        <title>Novel species isolated from subtropical streams in China.</title>
        <authorList>
            <person name="Lu H."/>
        </authorList>
    </citation>
    <scope>NUCLEOTIDE SEQUENCE [LARGE SCALE GENOMIC DNA]</scope>
    <source>
        <strain evidence="6 7">LX47W</strain>
    </source>
</reference>
<dbReference type="FunFam" id="1.10.10.10:FF:000001">
    <property type="entry name" value="LysR family transcriptional regulator"/>
    <property type="match status" value="1"/>
</dbReference>
<dbReference type="CDD" id="cd08422">
    <property type="entry name" value="PBP2_CrgA_like"/>
    <property type="match status" value="1"/>
</dbReference>
<evidence type="ECO:0000313" key="7">
    <source>
        <dbReference type="Proteomes" id="UP000573499"/>
    </source>
</evidence>
<dbReference type="GO" id="GO:0043565">
    <property type="term" value="F:sequence-specific DNA binding"/>
    <property type="evidence" value="ECO:0007669"/>
    <property type="project" value="TreeGrafter"/>
</dbReference>
<dbReference type="PROSITE" id="PS50931">
    <property type="entry name" value="HTH_LYSR"/>
    <property type="match status" value="1"/>
</dbReference>
<organism evidence="6 7">
    <name type="scientific">Rugamonas apoptosis</name>
    <dbReference type="NCBI Taxonomy" id="2758570"/>
    <lineage>
        <taxon>Bacteria</taxon>
        <taxon>Pseudomonadati</taxon>
        <taxon>Pseudomonadota</taxon>
        <taxon>Betaproteobacteria</taxon>
        <taxon>Burkholderiales</taxon>
        <taxon>Oxalobacteraceae</taxon>
        <taxon>Telluria group</taxon>
        <taxon>Rugamonas</taxon>
    </lineage>
</organism>
<dbReference type="InterPro" id="IPR000847">
    <property type="entry name" value="LysR_HTH_N"/>
</dbReference>
<feature type="domain" description="HTH lysR-type" evidence="5">
    <location>
        <begin position="16"/>
        <end position="73"/>
    </location>
</feature>
<protein>
    <submittedName>
        <fullName evidence="6">LysR family transcriptional regulator</fullName>
    </submittedName>
</protein>
<dbReference type="GO" id="GO:0003700">
    <property type="term" value="F:DNA-binding transcription factor activity"/>
    <property type="evidence" value="ECO:0007669"/>
    <property type="project" value="InterPro"/>
</dbReference>
<evidence type="ECO:0000313" key="6">
    <source>
        <dbReference type="EMBL" id="MBA5686393.1"/>
    </source>
</evidence>
<keyword evidence="2" id="KW-0805">Transcription regulation</keyword>
<dbReference type="FunFam" id="3.40.190.290:FF:000001">
    <property type="entry name" value="Transcriptional regulator, LysR family"/>
    <property type="match status" value="1"/>
</dbReference>
<gene>
    <name evidence="6" type="ORF">H3H39_04920</name>
</gene>
<dbReference type="PANTHER" id="PTHR30537">
    <property type="entry name" value="HTH-TYPE TRANSCRIPTIONAL REGULATOR"/>
    <property type="match status" value="1"/>
</dbReference>
<accession>A0A7W2F787</accession>
<dbReference type="Pfam" id="PF00126">
    <property type="entry name" value="HTH_1"/>
    <property type="match status" value="1"/>
</dbReference>